<feature type="region of interest" description="Disordered" evidence="2">
    <location>
        <begin position="544"/>
        <end position="578"/>
    </location>
</feature>
<sequence length="625" mass="69242">MVPCGATDESFFLNSSFTPDESNYILLKTNSFIAKMDKGSSLFACGMCDYQTLHPLAMRTHIDEHIHASANSEYSTDVTESHHENPKAGEELPVETITSEPGTLDSAEEMHEDSLGGSLHSEDFSNQLPKKENFAIPSNDRGNSDNISSQRSDIATNALIGCLELRKVKSVAMSKSLPQKSVKSWRSANPKFAYRHSESVAISFVSNNDVVLATSSGAKVVEENIKPESVNNCSNQIVVAIESGQVANSGNVESQAQVGVNTISPRNHFSTDVSQRNSVRMPESANQIQEHSKTGLPSSRKRSGSLLDTPTPKVLTLKLSQVQIGQLENSVQPPFAKKPKKDILFRYQKELNQESTPKTNQAENTHFNEPSSELDENRDRITIMSEIPQPIAKISKAPKLAKGPLSITDPTKSTLPEANLRRKSDQMEKFKLSIKKCLEKISKQTLTTNTNSVPQLNLRPIDLETEKLPELHGDVSINISAPKPANKTVALQNLTYKCDFCSYSTNKKAKLMAHVNKKHVHEEPMYVCDICDYLTSRESKLLAHKRSHKLPEKAPNSETKSDELPLQKTAKVDDPKQEASSTEGLVKCETFQLGSLQKFVSIKHVVGIKYCENSLTKVIRIKYKP</sequence>
<name>A0A7J7J702_BUGNE</name>
<feature type="region of interest" description="Disordered" evidence="2">
    <location>
        <begin position="72"/>
        <end position="96"/>
    </location>
</feature>
<dbReference type="OrthoDB" id="6077919at2759"/>
<feature type="domain" description="C2H2-type" evidence="3">
    <location>
        <begin position="526"/>
        <end position="553"/>
    </location>
</feature>
<proteinExistence type="predicted"/>
<evidence type="ECO:0000256" key="1">
    <source>
        <dbReference type="PROSITE-ProRule" id="PRU00042"/>
    </source>
</evidence>
<feature type="domain" description="C2H2-type" evidence="3">
    <location>
        <begin position="496"/>
        <end position="524"/>
    </location>
</feature>
<keyword evidence="1" id="KW-0479">Metal-binding</keyword>
<keyword evidence="1" id="KW-0862">Zinc</keyword>
<protein>
    <recommendedName>
        <fullName evidence="3">C2H2-type domain-containing protein</fullName>
    </recommendedName>
</protein>
<accession>A0A7J7J702</accession>
<reference evidence="4" key="1">
    <citation type="submission" date="2020-06" db="EMBL/GenBank/DDBJ databases">
        <title>Draft genome of Bugula neritina, a colonial animal packing powerful symbionts and potential medicines.</title>
        <authorList>
            <person name="Rayko M."/>
        </authorList>
    </citation>
    <scope>NUCLEOTIDE SEQUENCE [LARGE SCALE GENOMIC DNA]</scope>
    <source>
        <strain evidence="4">Kwan_BN1</strain>
    </source>
</reference>
<feature type="compositionally biased region" description="Basic and acidic residues" evidence="2">
    <location>
        <begin position="79"/>
        <end position="90"/>
    </location>
</feature>
<dbReference type="EMBL" id="VXIV02003098">
    <property type="protein sequence ID" value="KAF6021198.1"/>
    <property type="molecule type" value="Genomic_DNA"/>
</dbReference>
<evidence type="ECO:0000259" key="3">
    <source>
        <dbReference type="PROSITE" id="PS50157"/>
    </source>
</evidence>
<evidence type="ECO:0000313" key="4">
    <source>
        <dbReference type="EMBL" id="KAF6021198.1"/>
    </source>
</evidence>
<feature type="region of interest" description="Disordered" evidence="2">
    <location>
        <begin position="259"/>
        <end position="311"/>
    </location>
</feature>
<feature type="compositionally biased region" description="Basic and acidic residues" evidence="2">
    <location>
        <begin position="559"/>
        <end position="577"/>
    </location>
</feature>
<dbReference type="AlphaFoldDB" id="A0A7J7J702"/>
<comment type="caution">
    <text evidence="4">The sequence shown here is derived from an EMBL/GenBank/DDBJ whole genome shotgun (WGS) entry which is preliminary data.</text>
</comment>
<dbReference type="InterPro" id="IPR036236">
    <property type="entry name" value="Znf_C2H2_sf"/>
</dbReference>
<feature type="compositionally biased region" description="Polar residues" evidence="2">
    <location>
        <begin position="259"/>
        <end position="289"/>
    </location>
</feature>
<feature type="region of interest" description="Disordered" evidence="2">
    <location>
        <begin position="352"/>
        <end position="375"/>
    </location>
</feature>
<keyword evidence="5" id="KW-1185">Reference proteome</keyword>
<dbReference type="Proteomes" id="UP000593567">
    <property type="component" value="Unassembled WGS sequence"/>
</dbReference>
<dbReference type="SMART" id="SM00355">
    <property type="entry name" value="ZnF_C2H2"/>
    <property type="match status" value="3"/>
</dbReference>
<feature type="region of interest" description="Disordered" evidence="2">
    <location>
        <begin position="107"/>
        <end position="126"/>
    </location>
</feature>
<keyword evidence="1" id="KW-0863">Zinc-finger</keyword>
<dbReference type="SUPFAM" id="SSF57667">
    <property type="entry name" value="beta-beta-alpha zinc fingers"/>
    <property type="match status" value="1"/>
</dbReference>
<gene>
    <name evidence="4" type="ORF">EB796_020495</name>
</gene>
<evidence type="ECO:0000256" key="2">
    <source>
        <dbReference type="SAM" id="MobiDB-lite"/>
    </source>
</evidence>
<dbReference type="PROSITE" id="PS50157">
    <property type="entry name" value="ZINC_FINGER_C2H2_2"/>
    <property type="match status" value="2"/>
</dbReference>
<organism evidence="4 5">
    <name type="scientific">Bugula neritina</name>
    <name type="common">Brown bryozoan</name>
    <name type="synonym">Sertularia neritina</name>
    <dbReference type="NCBI Taxonomy" id="10212"/>
    <lineage>
        <taxon>Eukaryota</taxon>
        <taxon>Metazoa</taxon>
        <taxon>Spiralia</taxon>
        <taxon>Lophotrochozoa</taxon>
        <taxon>Bryozoa</taxon>
        <taxon>Gymnolaemata</taxon>
        <taxon>Cheilostomatida</taxon>
        <taxon>Flustrina</taxon>
        <taxon>Buguloidea</taxon>
        <taxon>Bugulidae</taxon>
        <taxon>Bugula</taxon>
    </lineage>
</organism>
<feature type="compositionally biased region" description="Polar residues" evidence="2">
    <location>
        <begin position="353"/>
        <end position="371"/>
    </location>
</feature>
<dbReference type="Gene3D" id="3.30.160.60">
    <property type="entry name" value="Classic Zinc Finger"/>
    <property type="match status" value="1"/>
</dbReference>
<evidence type="ECO:0000313" key="5">
    <source>
        <dbReference type="Proteomes" id="UP000593567"/>
    </source>
</evidence>
<dbReference type="GO" id="GO:0008270">
    <property type="term" value="F:zinc ion binding"/>
    <property type="evidence" value="ECO:0007669"/>
    <property type="project" value="UniProtKB-KW"/>
</dbReference>
<dbReference type="InterPro" id="IPR013087">
    <property type="entry name" value="Znf_C2H2_type"/>
</dbReference>